<dbReference type="CDD" id="cd00560">
    <property type="entry name" value="PanC"/>
    <property type="match status" value="1"/>
</dbReference>
<dbReference type="GO" id="GO:0004592">
    <property type="term" value="F:pantoate-beta-alanine ligase activity"/>
    <property type="evidence" value="ECO:0007669"/>
    <property type="project" value="UniProtKB-UniRule"/>
</dbReference>
<dbReference type="OrthoDB" id="9773087at2"/>
<dbReference type="UniPathway" id="UPA00028">
    <property type="reaction ID" value="UER00005"/>
</dbReference>
<dbReference type="Pfam" id="PF10727">
    <property type="entry name" value="Rossmann-like"/>
    <property type="match status" value="1"/>
</dbReference>
<dbReference type="Gene3D" id="3.40.50.720">
    <property type="entry name" value="NAD(P)-binding Rossmann-like Domain"/>
    <property type="match status" value="1"/>
</dbReference>
<name>A0A3N2D8M8_9MICO</name>
<evidence type="ECO:0000313" key="8">
    <source>
        <dbReference type="EMBL" id="ROR96145.1"/>
    </source>
</evidence>
<dbReference type="AlphaFoldDB" id="A0A3N2D8M8"/>
<dbReference type="InterPro" id="IPR042176">
    <property type="entry name" value="Pantoate_ligase_C"/>
</dbReference>
<dbReference type="Pfam" id="PF10728">
    <property type="entry name" value="DUF2520"/>
    <property type="match status" value="1"/>
</dbReference>
<keyword evidence="9" id="KW-1185">Reference proteome</keyword>
<dbReference type="GO" id="GO:0005524">
    <property type="term" value="F:ATP binding"/>
    <property type="evidence" value="ECO:0007669"/>
    <property type="project" value="UniProtKB-KW"/>
</dbReference>
<dbReference type="Pfam" id="PF02569">
    <property type="entry name" value="Pantoate_ligase"/>
    <property type="match status" value="1"/>
</dbReference>
<dbReference type="HAMAP" id="MF_00158">
    <property type="entry name" value="PanC"/>
    <property type="match status" value="1"/>
</dbReference>
<dbReference type="InterPro" id="IPR003721">
    <property type="entry name" value="Pantoate_ligase"/>
</dbReference>
<dbReference type="EMBL" id="RKHQ01000001">
    <property type="protein sequence ID" value="ROR96145.1"/>
    <property type="molecule type" value="Genomic_DNA"/>
</dbReference>
<dbReference type="InterPro" id="IPR019665">
    <property type="entry name" value="OxRdtase/DH_put_Rossmann_dom"/>
</dbReference>
<feature type="binding site" evidence="5">
    <location>
        <begin position="512"/>
        <end position="515"/>
    </location>
    <ligand>
        <name>ATP</name>
        <dbReference type="ChEBI" id="CHEBI:30616"/>
    </ligand>
</feature>
<dbReference type="Proteomes" id="UP000275356">
    <property type="component" value="Unassembled WGS sequence"/>
</dbReference>
<keyword evidence="5" id="KW-0963">Cytoplasm</keyword>
<comment type="pathway">
    <text evidence="1 5">Cofactor biosynthesis; (R)-pantothenate biosynthesis; (R)-pantothenate from (R)-pantoate and beta-alanine: step 1/1.</text>
</comment>
<comment type="miscellaneous">
    <text evidence="5">The reaction proceeds by a bi uni uni bi ping pong mechanism.</text>
</comment>
<sequence>MNSSSTKPGRLAVGILGAGRVGAVLGNALRAEGHEVVAVSGASPETRERVEALLPGVPLLDLVEVARRADLVLVCVPDDAIADVVAWVAQQGGFRPGQLVVHTSGRHGTGVLRPALAAGAIPLAIHPAMTFTGTSLDLARLVGTPFAVTAAAPVQPIGQALVVELGGEPVLLPEDSRAGYHAALAHASNHLVTLLVQAQEILRAAGVTGTAPSGEEQDAAGGLLGPLARAALDGALGSGAAALTGPVSRGDAGTVAEHLAAIEALVGPDGAERALLTYRALADATAVLAEHERRIDPDRAAAIRRLLRESEDAGDAAGVGTGVQPASVAVLHTITDLRAARRRLAGTVAVVPTMGALHEGHLALVRAARGVADHVVVTVFVNPTQFGDPGDLAAYPRTLDADVASLAALGADAPDLVFAPSAHEMYPEGATRVTIDPGPVANALEGASRPGHFAGVLTVVSKLFHLVRPDVAVFGQKDAQQLALVQRMVRDLDLDLWVLEVPIVREPDGLALSSRNVRLTPDGRRRALALSRSVAVAQRLAAAGADLAQVLAAARAELDDVEVDYATVVDPETYLELRPDVTGDRRAGTDAVGPGGRAAEPRYVVAALVDGVRLIDNGPVALGSGSVSSPGD</sequence>
<evidence type="ECO:0000256" key="2">
    <source>
        <dbReference type="ARBA" id="ARBA00009256"/>
    </source>
</evidence>
<evidence type="ECO:0000256" key="5">
    <source>
        <dbReference type="HAMAP-Rule" id="MF_00158"/>
    </source>
</evidence>
<dbReference type="InterPro" id="IPR008927">
    <property type="entry name" value="6-PGluconate_DH-like_C_sf"/>
</dbReference>
<keyword evidence="5" id="KW-0067">ATP-binding</keyword>
<comment type="similarity">
    <text evidence="2 5">Belongs to the pantothenate synthetase family.</text>
</comment>
<evidence type="ECO:0000259" key="6">
    <source>
        <dbReference type="Pfam" id="PF10727"/>
    </source>
</evidence>
<dbReference type="InterPro" id="IPR014729">
    <property type="entry name" value="Rossmann-like_a/b/a_fold"/>
</dbReference>
<keyword evidence="3 5" id="KW-0566">Pantothenate biosynthesis</keyword>
<evidence type="ECO:0000259" key="7">
    <source>
        <dbReference type="Pfam" id="PF10728"/>
    </source>
</evidence>
<proteinExistence type="inferred from homology"/>
<dbReference type="PANTHER" id="PTHR40459">
    <property type="entry name" value="CONSERVED HYPOTHETICAL ALANINE AND LEUCINE RICH PROTEIN"/>
    <property type="match status" value="1"/>
</dbReference>
<accession>A0A3N2D8M8</accession>
<dbReference type="SUPFAM" id="SSF52374">
    <property type="entry name" value="Nucleotidylyl transferase"/>
    <property type="match status" value="1"/>
</dbReference>
<comment type="catalytic activity">
    <reaction evidence="4 5">
        <text>(R)-pantoate + beta-alanine + ATP = (R)-pantothenate + AMP + diphosphate + H(+)</text>
        <dbReference type="Rhea" id="RHEA:10912"/>
        <dbReference type="ChEBI" id="CHEBI:15378"/>
        <dbReference type="ChEBI" id="CHEBI:15980"/>
        <dbReference type="ChEBI" id="CHEBI:29032"/>
        <dbReference type="ChEBI" id="CHEBI:30616"/>
        <dbReference type="ChEBI" id="CHEBI:33019"/>
        <dbReference type="ChEBI" id="CHEBI:57966"/>
        <dbReference type="ChEBI" id="CHEBI:456215"/>
        <dbReference type="EC" id="6.3.2.1"/>
    </reaction>
</comment>
<dbReference type="Gene3D" id="3.40.50.620">
    <property type="entry name" value="HUPs"/>
    <property type="match status" value="1"/>
</dbReference>
<dbReference type="SUPFAM" id="SSF48179">
    <property type="entry name" value="6-phosphogluconate dehydrogenase C-terminal domain-like"/>
    <property type="match status" value="1"/>
</dbReference>
<dbReference type="InterPro" id="IPR018931">
    <property type="entry name" value="DUF2520"/>
</dbReference>
<keyword evidence="5" id="KW-0547">Nucleotide-binding</keyword>
<protein>
    <recommendedName>
        <fullName evidence="5">Pantothenate synthetase</fullName>
        <shortName evidence="5">PS</shortName>
        <ecNumber evidence="5">6.3.2.1</ecNumber>
    </recommendedName>
    <alternativeName>
        <fullName evidence="5">Pantoate--beta-alanine ligase</fullName>
    </alternativeName>
    <alternativeName>
        <fullName evidence="5">Pantoate-activating enzyme</fullName>
    </alternativeName>
</protein>
<feature type="binding site" evidence="5">
    <location>
        <position position="385"/>
    </location>
    <ligand>
        <name>beta-alanine</name>
        <dbReference type="ChEBI" id="CHEBI:57966"/>
    </ligand>
</feature>
<comment type="caution">
    <text evidence="8">The sequence shown here is derived from an EMBL/GenBank/DDBJ whole genome shotgun (WGS) entry which is preliminary data.</text>
</comment>
<dbReference type="GO" id="GO:0005737">
    <property type="term" value="C:cytoplasm"/>
    <property type="evidence" value="ECO:0007669"/>
    <property type="project" value="UniProtKB-SubCell"/>
</dbReference>
<dbReference type="NCBIfam" id="TIGR00018">
    <property type="entry name" value="panC"/>
    <property type="match status" value="1"/>
</dbReference>
<feature type="binding site" evidence="5">
    <location>
        <position position="385"/>
    </location>
    <ligand>
        <name>(R)-pantoate</name>
        <dbReference type="ChEBI" id="CHEBI:15980"/>
    </ligand>
</feature>
<dbReference type="PANTHER" id="PTHR40459:SF1">
    <property type="entry name" value="CONSERVED HYPOTHETICAL ALANINE AND LEUCINE RICH PROTEIN"/>
    <property type="match status" value="1"/>
</dbReference>
<feature type="domain" description="DUF2520" evidence="7">
    <location>
        <begin position="144"/>
        <end position="284"/>
    </location>
</feature>
<dbReference type="Gene3D" id="3.30.1300.10">
    <property type="entry name" value="Pantoate-beta-alanine ligase, C-terminal domain"/>
    <property type="match status" value="1"/>
</dbReference>
<gene>
    <name evidence="5" type="primary">panC</name>
    <name evidence="8" type="ORF">EDD28_0721</name>
</gene>
<feature type="domain" description="Putative oxidoreductase/dehydrogenase Rossmann-like" evidence="6">
    <location>
        <begin position="3"/>
        <end position="127"/>
    </location>
</feature>
<evidence type="ECO:0000256" key="4">
    <source>
        <dbReference type="ARBA" id="ARBA00048258"/>
    </source>
</evidence>
<comment type="function">
    <text evidence="5">Catalyzes the condensation of pantoate with beta-alanine in an ATP-dependent reaction via a pantoyl-adenylate intermediate.</text>
</comment>
<feature type="binding site" evidence="5">
    <location>
        <position position="481"/>
    </location>
    <ligand>
        <name>(R)-pantoate</name>
        <dbReference type="ChEBI" id="CHEBI:15980"/>
    </ligand>
</feature>
<comment type="subcellular location">
    <subcellularLocation>
        <location evidence="5">Cytoplasm</location>
    </subcellularLocation>
</comment>
<dbReference type="GO" id="GO:0015940">
    <property type="term" value="P:pantothenate biosynthetic process"/>
    <property type="evidence" value="ECO:0007669"/>
    <property type="project" value="UniProtKB-UniRule"/>
</dbReference>
<dbReference type="InterPro" id="IPR037108">
    <property type="entry name" value="TM1727-like_C_sf"/>
</dbReference>
<feature type="binding site" evidence="5">
    <location>
        <begin position="354"/>
        <end position="361"/>
    </location>
    <ligand>
        <name>ATP</name>
        <dbReference type="ChEBI" id="CHEBI:30616"/>
    </ligand>
</feature>
<dbReference type="EC" id="6.3.2.1" evidence="5"/>
<evidence type="ECO:0000256" key="1">
    <source>
        <dbReference type="ARBA" id="ARBA00004990"/>
    </source>
</evidence>
<feature type="active site" description="Proton donor" evidence="5">
    <location>
        <position position="361"/>
    </location>
</feature>
<feature type="binding site" evidence="5">
    <location>
        <position position="504"/>
    </location>
    <ligand>
        <name>ATP</name>
        <dbReference type="ChEBI" id="CHEBI:30616"/>
    </ligand>
</feature>
<dbReference type="RefSeq" id="WP_123738364.1">
    <property type="nucleotide sequence ID" value="NZ_RKHQ01000001.1"/>
</dbReference>
<dbReference type="SUPFAM" id="SSF51735">
    <property type="entry name" value="NAD(P)-binding Rossmann-fold domains"/>
    <property type="match status" value="1"/>
</dbReference>
<feature type="binding site" evidence="5">
    <location>
        <begin position="475"/>
        <end position="478"/>
    </location>
    <ligand>
        <name>ATP</name>
        <dbReference type="ChEBI" id="CHEBI:30616"/>
    </ligand>
</feature>
<evidence type="ECO:0000256" key="3">
    <source>
        <dbReference type="ARBA" id="ARBA00022655"/>
    </source>
</evidence>
<organism evidence="8 9">
    <name type="scientific">Salana multivorans</name>
    <dbReference type="NCBI Taxonomy" id="120377"/>
    <lineage>
        <taxon>Bacteria</taxon>
        <taxon>Bacillati</taxon>
        <taxon>Actinomycetota</taxon>
        <taxon>Actinomycetes</taxon>
        <taxon>Micrococcales</taxon>
        <taxon>Beutenbergiaceae</taxon>
        <taxon>Salana</taxon>
    </lineage>
</organism>
<dbReference type="InterPro" id="IPR036291">
    <property type="entry name" value="NAD(P)-bd_dom_sf"/>
</dbReference>
<evidence type="ECO:0000313" key="9">
    <source>
        <dbReference type="Proteomes" id="UP000275356"/>
    </source>
</evidence>
<keyword evidence="5 8" id="KW-0436">Ligase</keyword>
<comment type="subunit">
    <text evidence="5">Homodimer.</text>
</comment>
<reference evidence="8 9" key="1">
    <citation type="submission" date="2018-11" db="EMBL/GenBank/DDBJ databases">
        <title>Sequencing the genomes of 1000 actinobacteria strains.</title>
        <authorList>
            <person name="Klenk H.-P."/>
        </authorList>
    </citation>
    <scope>NUCLEOTIDE SEQUENCE [LARGE SCALE GENOMIC DNA]</scope>
    <source>
        <strain evidence="8 9">DSM 13521</strain>
    </source>
</reference>
<dbReference type="Gene3D" id="1.10.1040.20">
    <property type="entry name" value="ProC-like, C-terminal domain"/>
    <property type="match status" value="1"/>
</dbReference>